<keyword evidence="1" id="KW-0812">Transmembrane</keyword>
<reference evidence="2" key="1">
    <citation type="submission" date="2023-03" db="EMBL/GenBank/DDBJ databases">
        <title>Massive genome expansion in bonnet fungi (Mycena s.s.) driven by repeated elements and novel gene families across ecological guilds.</title>
        <authorList>
            <consortium name="Lawrence Berkeley National Laboratory"/>
            <person name="Harder C.B."/>
            <person name="Miyauchi S."/>
            <person name="Viragh M."/>
            <person name="Kuo A."/>
            <person name="Thoen E."/>
            <person name="Andreopoulos B."/>
            <person name="Lu D."/>
            <person name="Skrede I."/>
            <person name="Drula E."/>
            <person name="Henrissat B."/>
            <person name="Morin E."/>
            <person name="Kohler A."/>
            <person name="Barry K."/>
            <person name="LaButti K."/>
            <person name="Morin E."/>
            <person name="Salamov A."/>
            <person name="Lipzen A."/>
            <person name="Mereny Z."/>
            <person name="Hegedus B."/>
            <person name="Baldrian P."/>
            <person name="Stursova M."/>
            <person name="Weitz H."/>
            <person name="Taylor A."/>
            <person name="Grigoriev I.V."/>
            <person name="Nagy L.G."/>
            <person name="Martin F."/>
            <person name="Kauserud H."/>
        </authorList>
    </citation>
    <scope>NUCLEOTIDE SEQUENCE</scope>
    <source>
        <strain evidence="2">CBHHK067</strain>
    </source>
</reference>
<dbReference type="EMBL" id="JARKIE010000019">
    <property type="protein sequence ID" value="KAJ7700827.1"/>
    <property type="molecule type" value="Genomic_DNA"/>
</dbReference>
<evidence type="ECO:0000313" key="3">
    <source>
        <dbReference type="Proteomes" id="UP001221757"/>
    </source>
</evidence>
<sequence>MRPESTSNALVAAGAAILLYYVLQKRYSTQRQRSWIITALSSAIMTLCSAPFVLDVFLSCGDVAAIRPRLALAALACRAFQGCLLADLIVGCRYYRCHVTICWGWIHHSAYILLLHYVVRRGWAHAFCVCAVMELPTLHLALSFLHPRVRHDWLFCASFLATRIVFHVFIFLAFWAPPGNFVVGGSRFPAVFLALAFPGHVVWFAQSVRGAIRRNQKSGHVRQPDRTAFLDQTLVSATLASLDDSTPLWKRTHGGRVLLGSPT</sequence>
<evidence type="ECO:0000313" key="2">
    <source>
        <dbReference type="EMBL" id="KAJ7700827.1"/>
    </source>
</evidence>
<organism evidence="2 3">
    <name type="scientific">Mycena rosella</name>
    <name type="common">Pink bonnet</name>
    <name type="synonym">Agaricus rosellus</name>
    <dbReference type="NCBI Taxonomy" id="1033263"/>
    <lineage>
        <taxon>Eukaryota</taxon>
        <taxon>Fungi</taxon>
        <taxon>Dikarya</taxon>
        <taxon>Basidiomycota</taxon>
        <taxon>Agaricomycotina</taxon>
        <taxon>Agaricomycetes</taxon>
        <taxon>Agaricomycetidae</taxon>
        <taxon>Agaricales</taxon>
        <taxon>Marasmiineae</taxon>
        <taxon>Mycenaceae</taxon>
        <taxon>Mycena</taxon>
    </lineage>
</organism>
<keyword evidence="1" id="KW-0472">Membrane</keyword>
<feature type="transmembrane region" description="Helical" evidence="1">
    <location>
        <begin position="188"/>
        <end position="205"/>
    </location>
</feature>
<keyword evidence="1" id="KW-1133">Transmembrane helix</keyword>
<evidence type="ECO:0000256" key="1">
    <source>
        <dbReference type="SAM" id="Phobius"/>
    </source>
</evidence>
<proteinExistence type="predicted"/>
<name>A0AAD7GPB9_MYCRO</name>
<feature type="transmembrane region" description="Helical" evidence="1">
    <location>
        <begin position="35"/>
        <end position="58"/>
    </location>
</feature>
<protein>
    <recommendedName>
        <fullName evidence="4">TLC domain-containing protein</fullName>
    </recommendedName>
</protein>
<dbReference type="AlphaFoldDB" id="A0AAD7GPB9"/>
<keyword evidence="3" id="KW-1185">Reference proteome</keyword>
<feature type="transmembrane region" description="Helical" evidence="1">
    <location>
        <begin position="97"/>
        <end position="117"/>
    </location>
</feature>
<gene>
    <name evidence="2" type="ORF">B0H17DRAFT_1046752</name>
</gene>
<accession>A0AAD7GPB9</accession>
<feature type="transmembrane region" description="Helical" evidence="1">
    <location>
        <begin position="6"/>
        <end position="23"/>
    </location>
</feature>
<feature type="transmembrane region" description="Helical" evidence="1">
    <location>
        <begin position="70"/>
        <end position="90"/>
    </location>
</feature>
<feature type="transmembrane region" description="Helical" evidence="1">
    <location>
        <begin position="123"/>
        <end position="142"/>
    </location>
</feature>
<evidence type="ECO:0008006" key="4">
    <source>
        <dbReference type="Google" id="ProtNLM"/>
    </source>
</evidence>
<feature type="transmembrane region" description="Helical" evidence="1">
    <location>
        <begin position="154"/>
        <end position="176"/>
    </location>
</feature>
<comment type="caution">
    <text evidence="2">The sequence shown here is derived from an EMBL/GenBank/DDBJ whole genome shotgun (WGS) entry which is preliminary data.</text>
</comment>
<dbReference type="Proteomes" id="UP001221757">
    <property type="component" value="Unassembled WGS sequence"/>
</dbReference>